<comment type="caution">
    <text evidence="1">The sequence shown here is derived from an EMBL/GenBank/DDBJ whole genome shotgun (WGS) entry which is preliminary data.</text>
</comment>
<evidence type="ECO:0000313" key="2">
    <source>
        <dbReference type="Proteomes" id="UP000013047"/>
    </source>
</evidence>
<name>N6ZRK2_9RHOO</name>
<feature type="non-terminal residue" evidence="1">
    <location>
        <position position="1"/>
    </location>
</feature>
<protein>
    <submittedName>
        <fullName evidence="1">Glycogen debranching protein GlgX</fullName>
    </submittedName>
</protein>
<dbReference type="Gene3D" id="2.60.40.1180">
    <property type="entry name" value="Golgi alpha-mannosidase II"/>
    <property type="match status" value="1"/>
</dbReference>
<dbReference type="InterPro" id="IPR013780">
    <property type="entry name" value="Glyco_hydro_b"/>
</dbReference>
<accession>N6ZRK2</accession>
<organism evidence="1 2">
    <name type="scientific">Thauera phenylacetica B4P</name>
    <dbReference type="NCBI Taxonomy" id="1234382"/>
    <lineage>
        <taxon>Bacteria</taxon>
        <taxon>Pseudomonadati</taxon>
        <taxon>Pseudomonadota</taxon>
        <taxon>Betaproteobacteria</taxon>
        <taxon>Rhodocyclales</taxon>
        <taxon>Zoogloeaceae</taxon>
        <taxon>Thauera</taxon>
    </lineage>
</organism>
<proteinExistence type="predicted"/>
<dbReference type="Proteomes" id="UP000013047">
    <property type="component" value="Unassembled WGS sequence"/>
</dbReference>
<reference evidence="1 2" key="1">
    <citation type="submission" date="2012-09" db="EMBL/GenBank/DDBJ databases">
        <title>Draft Genome Sequences of 6 Strains from Genus Thauera.</title>
        <authorList>
            <person name="Liu B."/>
            <person name="Shapleigh J.P."/>
            <person name="Frostegard A.H."/>
        </authorList>
    </citation>
    <scope>NUCLEOTIDE SEQUENCE [LARGE SCALE GENOMIC DNA]</scope>
    <source>
        <strain evidence="1 2">B4P</strain>
    </source>
</reference>
<dbReference type="EMBL" id="AMXF01000074">
    <property type="protein sequence ID" value="ENO96933.1"/>
    <property type="molecule type" value="Genomic_DNA"/>
</dbReference>
<sequence length="81" mass="8525">ATSSPDAAAPARSVLLLINPVAEACRFRLPAGEWSAVFDSVRADGRPAPQPPGHATNPVEHTLPARAVLVLLESAQHHQES</sequence>
<gene>
    <name evidence="1" type="ORF">C667_11512</name>
</gene>
<evidence type="ECO:0000313" key="1">
    <source>
        <dbReference type="EMBL" id="ENO96933.1"/>
    </source>
</evidence>
<keyword evidence="2" id="KW-1185">Reference proteome</keyword>
<dbReference type="AlphaFoldDB" id="N6ZRK2"/>